<protein>
    <submittedName>
        <fullName evidence="1">Uncharacterized protein</fullName>
    </submittedName>
</protein>
<name>A0A7D9I3B8_PARCT</name>
<evidence type="ECO:0000313" key="1">
    <source>
        <dbReference type="EMBL" id="CAB3996137.1"/>
    </source>
</evidence>
<organism evidence="1 2">
    <name type="scientific">Paramuricea clavata</name>
    <name type="common">Red gorgonian</name>
    <name type="synonym">Violescent sea-whip</name>
    <dbReference type="NCBI Taxonomy" id="317549"/>
    <lineage>
        <taxon>Eukaryota</taxon>
        <taxon>Metazoa</taxon>
        <taxon>Cnidaria</taxon>
        <taxon>Anthozoa</taxon>
        <taxon>Octocorallia</taxon>
        <taxon>Malacalcyonacea</taxon>
        <taxon>Plexauridae</taxon>
        <taxon>Paramuricea</taxon>
    </lineage>
</organism>
<dbReference type="Proteomes" id="UP001152795">
    <property type="component" value="Unassembled WGS sequence"/>
</dbReference>
<dbReference type="EMBL" id="CACRXK020002806">
    <property type="protein sequence ID" value="CAB3996137.1"/>
    <property type="molecule type" value="Genomic_DNA"/>
</dbReference>
<gene>
    <name evidence="1" type="ORF">PACLA_8A054408</name>
</gene>
<keyword evidence="2" id="KW-1185">Reference proteome</keyword>
<accession>A0A7D9I3B8</accession>
<comment type="caution">
    <text evidence="1">The sequence shown here is derived from an EMBL/GenBank/DDBJ whole genome shotgun (WGS) entry which is preliminary data.</text>
</comment>
<proteinExistence type="predicted"/>
<dbReference type="AlphaFoldDB" id="A0A7D9I3B8"/>
<sequence length="105" mass="12346">MESGDAVDIIYLDFRKVFYSVSQGRLLIKLQKFGKVGNHLKIVEDFLSDRWMAVRVGSVLHLGNKLLQECPKVPYWELYYFCSTLTTYLMLFHLQQSYLLMMLSL</sequence>
<evidence type="ECO:0000313" key="2">
    <source>
        <dbReference type="Proteomes" id="UP001152795"/>
    </source>
</evidence>
<dbReference type="OrthoDB" id="4842715at2759"/>
<reference evidence="1" key="1">
    <citation type="submission" date="2020-04" db="EMBL/GenBank/DDBJ databases">
        <authorList>
            <person name="Alioto T."/>
            <person name="Alioto T."/>
            <person name="Gomez Garrido J."/>
        </authorList>
    </citation>
    <scope>NUCLEOTIDE SEQUENCE</scope>
    <source>
        <strain evidence="1">A484AB</strain>
    </source>
</reference>